<evidence type="ECO:0000313" key="1">
    <source>
        <dbReference type="EMBL" id="TVX83926.1"/>
    </source>
</evidence>
<evidence type="ECO:0008006" key="3">
    <source>
        <dbReference type="Google" id="ProtNLM"/>
    </source>
</evidence>
<dbReference type="AlphaFoldDB" id="A0A8B5Y4C9"/>
<proteinExistence type="predicted"/>
<dbReference type="InterPro" id="IPR007710">
    <property type="entry name" value="Nucleoside_deoxyribTrfase"/>
</dbReference>
<evidence type="ECO:0000313" key="2">
    <source>
        <dbReference type="Proteomes" id="UP000317770"/>
    </source>
</evidence>
<sequence>MVIYFGGVCVKYYIASDEKNLKQVKSLIKKLTSKGFTCVNDFNLITSDENNQITDGIGEYEKKGIEEADFMLIFLTAGKGNLYELGYALSLNKKIIVYSPEKDNYHINKKSIFHNLPEVTICSGTFYKLVKLIHTLSPEGSEKDSLHLN</sequence>
<dbReference type="Proteomes" id="UP000317770">
    <property type="component" value="Unassembled WGS sequence"/>
</dbReference>
<dbReference type="Gene3D" id="3.40.50.450">
    <property type="match status" value="1"/>
</dbReference>
<gene>
    <name evidence="1" type="ORF">FQP34_01490</name>
</gene>
<reference evidence="1 2" key="1">
    <citation type="submission" date="2019-07" db="EMBL/GenBank/DDBJ databases">
        <title>Genome assembly of Bacillus simplex strain GGC-P6A.</title>
        <authorList>
            <person name="Jennings M.E."/>
            <person name="Barton H.A."/>
        </authorList>
    </citation>
    <scope>NUCLEOTIDE SEQUENCE [LARGE SCALE GENOMIC DNA]</scope>
    <source>
        <strain evidence="1 2">GGC-P6A</strain>
    </source>
</reference>
<protein>
    <recommendedName>
        <fullName evidence="3">Group-specific protein</fullName>
    </recommendedName>
</protein>
<organism evidence="1 2">
    <name type="scientific">Peribacillus simplex</name>
    <dbReference type="NCBI Taxonomy" id="1478"/>
    <lineage>
        <taxon>Bacteria</taxon>
        <taxon>Bacillati</taxon>
        <taxon>Bacillota</taxon>
        <taxon>Bacilli</taxon>
        <taxon>Bacillales</taxon>
        <taxon>Bacillaceae</taxon>
        <taxon>Peribacillus</taxon>
    </lineage>
</organism>
<name>A0A8B5Y4C9_9BACI</name>
<dbReference type="SUPFAM" id="SSF52309">
    <property type="entry name" value="N-(deoxy)ribosyltransferase-like"/>
    <property type="match status" value="1"/>
</dbReference>
<dbReference type="EMBL" id="VNKI01000001">
    <property type="protein sequence ID" value="TVX83926.1"/>
    <property type="molecule type" value="Genomic_DNA"/>
</dbReference>
<comment type="caution">
    <text evidence="1">The sequence shown here is derived from an EMBL/GenBank/DDBJ whole genome shotgun (WGS) entry which is preliminary data.</text>
</comment>
<accession>A0A8B5Y4C9</accession>
<dbReference type="Pfam" id="PF05014">
    <property type="entry name" value="Nuc_deoxyrib_tr"/>
    <property type="match status" value="1"/>
</dbReference>